<evidence type="ECO:0000256" key="2">
    <source>
        <dbReference type="SAM" id="MobiDB-lite"/>
    </source>
</evidence>
<name>A0A9P6GES9_9PLEO</name>
<dbReference type="Proteomes" id="UP000756921">
    <property type="component" value="Unassembled WGS sequence"/>
</dbReference>
<feature type="compositionally biased region" description="Polar residues" evidence="2">
    <location>
        <begin position="216"/>
        <end position="228"/>
    </location>
</feature>
<organism evidence="3 4">
    <name type="scientific">Paraphaeosphaeria minitans</name>
    <dbReference type="NCBI Taxonomy" id="565426"/>
    <lineage>
        <taxon>Eukaryota</taxon>
        <taxon>Fungi</taxon>
        <taxon>Dikarya</taxon>
        <taxon>Ascomycota</taxon>
        <taxon>Pezizomycotina</taxon>
        <taxon>Dothideomycetes</taxon>
        <taxon>Pleosporomycetidae</taxon>
        <taxon>Pleosporales</taxon>
        <taxon>Massarineae</taxon>
        <taxon>Didymosphaeriaceae</taxon>
        <taxon>Paraphaeosphaeria</taxon>
    </lineage>
</organism>
<evidence type="ECO:0000313" key="4">
    <source>
        <dbReference type="Proteomes" id="UP000756921"/>
    </source>
</evidence>
<evidence type="ECO:0000256" key="1">
    <source>
        <dbReference type="SAM" id="Coils"/>
    </source>
</evidence>
<reference evidence="3" key="1">
    <citation type="journal article" date="2020" name="Mol. Plant Microbe Interact.">
        <title>Genome Sequence of the Biocontrol Agent Coniothyrium minitans strain Conio (IMI 134523).</title>
        <authorList>
            <person name="Patel D."/>
            <person name="Shittu T.A."/>
            <person name="Baroncelli R."/>
            <person name="Muthumeenakshi S."/>
            <person name="Osborne T.H."/>
            <person name="Janganan T.K."/>
            <person name="Sreenivasaprasad S."/>
        </authorList>
    </citation>
    <scope>NUCLEOTIDE SEQUENCE</scope>
    <source>
        <strain evidence="3">Conio</strain>
    </source>
</reference>
<comment type="caution">
    <text evidence="3">The sequence shown here is derived from an EMBL/GenBank/DDBJ whole genome shotgun (WGS) entry which is preliminary data.</text>
</comment>
<evidence type="ECO:0000313" key="3">
    <source>
        <dbReference type="EMBL" id="KAF9733710.1"/>
    </source>
</evidence>
<feature type="region of interest" description="Disordered" evidence="2">
    <location>
        <begin position="194"/>
        <end position="228"/>
    </location>
</feature>
<feature type="coiled-coil region" evidence="1">
    <location>
        <begin position="157"/>
        <end position="184"/>
    </location>
</feature>
<dbReference type="EMBL" id="WJXW01000008">
    <property type="protein sequence ID" value="KAF9733710.1"/>
    <property type="molecule type" value="Genomic_DNA"/>
</dbReference>
<accession>A0A9P6GES9</accession>
<sequence length="247" mass="27270">MSFMQNPPSRCQNCHDFGINAEKLRKLVGAFTALQNVLKNIQPMVNNIQPLINEIQPIVDQTWSPLIDQDHLFTGSGGEQSDIEHSDDSAFGANESEPLHCPHDKCKSESKTQTYTNISSLTRHFTTHVTCKETCMLCGKKIATVKKYLRHFNSCKRESNNGNLEEAKRKKAELSSMVRSKMRQMLPERTKPIKGGVLVGENSGKRNASDAGLTPQGRQINSRGMASPNSDACYNKAVAAGINGPHS</sequence>
<gene>
    <name evidence="3" type="ORF">PMIN01_08053</name>
</gene>
<keyword evidence="4" id="KW-1185">Reference proteome</keyword>
<protein>
    <submittedName>
        <fullName evidence="3">Uncharacterized protein</fullName>
    </submittedName>
</protein>
<proteinExistence type="predicted"/>
<dbReference type="OrthoDB" id="5146538at2759"/>
<keyword evidence="1" id="KW-0175">Coiled coil</keyword>
<feature type="region of interest" description="Disordered" evidence="2">
    <location>
        <begin position="74"/>
        <end position="94"/>
    </location>
</feature>
<dbReference type="AlphaFoldDB" id="A0A9P6GES9"/>